<organism evidence="2 3">
    <name type="scientific">Vibrio pomeroyi</name>
    <dbReference type="NCBI Taxonomy" id="198832"/>
    <lineage>
        <taxon>Bacteria</taxon>
        <taxon>Pseudomonadati</taxon>
        <taxon>Pseudomonadota</taxon>
        <taxon>Gammaproteobacteria</taxon>
        <taxon>Vibrionales</taxon>
        <taxon>Vibrionaceae</taxon>
        <taxon>Vibrio</taxon>
    </lineage>
</organism>
<dbReference type="EMBL" id="JBFSSG010000001">
    <property type="protein sequence ID" value="MEZ8719428.1"/>
    <property type="molecule type" value="Genomic_DNA"/>
</dbReference>
<dbReference type="InterPro" id="IPR002500">
    <property type="entry name" value="PAPS_reduct_dom"/>
</dbReference>
<evidence type="ECO:0000313" key="2">
    <source>
        <dbReference type="EMBL" id="MEZ8719428.1"/>
    </source>
</evidence>
<evidence type="ECO:0000259" key="1">
    <source>
        <dbReference type="Pfam" id="PF01507"/>
    </source>
</evidence>
<dbReference type="InterPro" id="IPR050128">
    <property type="entry name" value="Sulfate_adenylyltrnsfr_sub2"/>
</dbReference>
<dbReference type="Gene3D" id="3.40.50.620">
    <property type="entry name" value="HUPs"/>
    <property type="match status" value="1"/>
</dbReference>
<dbReference type="PANTHER" id="PTHR43196:SF2">
    <property type="entry name" value="PHOSPHOADENOSINE PHOSPHOSULFATE REDUCTASE"/>
    <property type="match status" value="1"/>
</dbReference>
<keyword evidence="3" id="KW-1185">Reference proteome</keyword>
<gene>
    <name evidence="2" type="ORF">AB6D66_00020</name>
</gene>
<evidence type="ECO:0000313" key="3">
    <source>
        <dbReference type="Proteomes" id="UP001570071"/>
    </source>
</evidence>
<dbReference type="InterPro" id="IPR014729">
    <property type="entry name" value="Rossmann-like_a/b/a_fold"/>
</dbReference>
<dbReference type="SUPFAM" id="SSF52402">
    <property type="entry name" value="Adenine nucleotide alpha hydrolases-like"/>
    <property type="match status" value="1"/>
</dbReference>
<feature type="domain" description="Phosphoadenosine phosphosulphate reductase" evidence="1">
    <location>
        <begin position="57"/>
        <end position="246"/>
    </location>
</feature>
<protein>
    <submittedName>
        <fullName evidence="2">Phosphoadenosine phosphosulfate reductase family protein</fullName>
    </submittedName>
</protein>
<sequence length="845" mass="95518">MDKMMINAVNTIDIKQLDEWDTWGEELAESGLDITPMVNRSVDAIYRYLCEGFTFQIQYSAGKDSETVLGLFLLALTRAKRQGIEVSPHHFAVHVDTGIENPEIRTLADSKIAALGSFIAAHNLPLKTYIARPSLASAWASRIIGGRGLPTFVSTKFRQCTHELKITGANRVVNQHKKSMPKEMTKKVVMLLGSRDDEGTIRKNNIAKLGGEECTISKSGNKYSLYPIKSWTSANVWEFLTYSGTRASSVLPSYLDDHFKTVDLYRDSGAGECVVFQADDQDGGSGQGSCGSRHGCAFCLASGVDKSMLTLLDTDPERYSYMTGLNRIQRYLELTRHDWDLRHPVGRTIYEGGFIKIQPDVYSPSMLKRLLHAVISYDYLEQKRAEELKEKLVWGKVEATPHNIRMSEPQFQIIDERQLVAIEFLWGLHHFQKLPFEALEIWHKVYQNGELELLDEVDTMVAVPKTPQPKPFWLHVGKWGDGTDLDGLTDFWTQMTYFEAQDSQASREIKTKDGMAHVVDYVEADLFDVDLETAKFIVWNEYPDFKKRAMDGRYTPYYSAAYLLRFGAVEIGKGQSGRYHEMAQRGQTYQRLGLTGQLSMADIANDTAHAEHIMIDADYKVLAEKVKAENAIIAAAALEVQKKEEALVAKRKAWAKANPKAAAKAKKLKKVISANRKSEQSLRNLFTMATSIHAVIQVDTIKGEDPKAIKRATKVLGGLGREIAELREWQNDKYQLKFYEFQLYTNKLWLSILDSSDQEQFDSNHIQEYAELAPEQLRAEFLQAIANCEKKIESITPAKNLAHWYEGNGQKVECPTQAAAEEQIKTVVKAFNDTVQMNFDVFLSA</sequence>
<reference evidence="2 3" key="1">
    <citation type="journal article" date="2024" name="ISME J.">
        <title>Tailless and filamentous prophages are predominant in marine Vibrio.</title>
        <authorList>
            <person name="Steensen K."/>
            <person name="Seneca J."/>
            <person name="Bartlau N."/>
            <person name="Yu X.A."/>
            <person name="Hussain F.A."/>
            <person name="Polz M.F."/>
        </authorList>
    </citation>
    <scope>NUCLEOTIDE SEQUENCE [LARGE SCALE GENOMIC DNA]</scope>
    <source>
        <strain evidence="2 3">10N.239.312.F12</strain>
    </source>
</reference>
<proteinExistence type="predicted"/>
<dbReference type="PANTHER" id="PTHR43196">
    <property type="entry name" value="SULFATE ADENYLYLTRANSFERASE SUBUNIT 2"/>
    <property type="match status" value="1"/>
</dbReference>
<name>A0ABV4MQL9_9VIBR</name>
<dbReference type="Proteomes" id="UP001570071">
    <property type="component" value="Unassembled WGS sequence"/>
</dbReference>
<comment type="caution">
    <text evidence="2">The sequence shown here is derived from an EMBL/GenBank/DDBJ whole genome shotgun (WGS) entry which is preliminary data.</text>
</comment>
<dbReference type="RefSeq" id="WP_269337537.1">
    <property type="nucleotide sequence ID" value="NZ_JBFSSG010000001.1"/>
</dbReference>
<dbReference type="Pfam" id="PF01507">
    <property type="entry name" value="PAPS_reduct"/>
    <property type="match status" value="1"/>
</dbReference>
<accession>A0ABV4MQL9</accession>